<dbReference type="InterPro" id="IPR036034">
    <property type="entry name" value="PDZ_sf"/>
</dbReference>
<dbReference type="InterPro" id="IPR011989">
    <property type="entry name" value="ARM-like"/>
</dbReference>
<gene>
    <name evidence="5" type="ORF">DSPE1174_LOCUS3730</name>
</gene>
<dbReference type="Gene3D" id="2.30.42.10">
    <property type="match status" value="1"/>
</dbReference>
<dbReference type="CDD" id="cd00136">
    <property type="entry name" value="PDZ_canonical"/>
    <property type="match status" value="1"/>
</dbReference>
<dbReference type="PROSITE" id="PS50106">
    <property type="entry name" value="PDZ"/>
    <property type="match status" value="1"/>
</dbReference>
<feature type="domain" description="PDZ" evidence="4">
    <location>
        <begin position="413"/>
        <end position="491"/>
    </location>
</feature>
<evidence type="ECO:0000256" key="1">
    <source>
        <dbReference type="ARBA" id="ARBA00022737"/>
    </source>
</evidence>
<feature type="region of interest" description="Disordered" evidence="3">
    <location>
        <begin position="207"/>
        <end position="226"/>
    </location>
</feature>
<dbReference type="GO" id="GO:0005634">
    <property type="term" value="C:nucleus"/>
    <property type="evidence" value="ECO:0007669"/>
    <property type="project" value="TreeGrafter"/>
</dbReference>
<evidence type="ECO:0000313" key="5">
    <source>
        <dbReference type="EMBL" id="CAD9379126.1"/>
    </source>
</evidence>
<dbReference type="InterPro" id="IPR016024">
    <property type="entry name" value="ARM-type_fold"/>
</dbReference>
<dbReference type="PANTHER" id="PTHR10648:SF4">
    <property type="entry name" value="PROTEIN PHOSPHATASE 2 (FORMERLY 2A), REGULATORY SUBUNIT A, BETA ISOFORM-RELATED"/>
    <property type="match status" value="1"/>
</dbReference>
<feature type="region of interest" description="Disordered" evidence="3">
    <location>
        <begin position="1125"/>
        <end position="1149"/>
    </location>
</feature>
<sequence>MGLQDSDPAGSLPRDSLQLLDLTDQGNGFPPQNGQIQIALTSPPSGLEIISRSGLLEVTKVVSGSTLDSEGVAVGFHVTDVNGSSVDEDTIESLHECILQWDQAEEPHPLCLTLCDGTIRADPELMLSAPGRRGCNYPARRNTPMPPNDDVTAGICGSPEEDTLEFIDSITDEPMSAEVGQAAVEARAVVVVASIEDTAVGIKEDTSRLGEEGETASGGGTHRVNDGVSGEVALLTTEHDVEAMDTERIAEANEVVISQVVMVEAVQLGETKSLKVQVPQNASDESNSAKNQDSLLAVLTTMRSRLEPALRGGSLPEDLLHYLAQRVHQGTPGESSESKAESACCMFLQIVDQLRSLNSHCKDAKDRSLHRPHSSGWPLNLTPCLDTTDDLETAEAALEEWTSTGKAAPQNNDIEVMIESMEIGITVENVLERTVVHLVKEGSTARAKGVKAGDLLLEVHGNSTASLSHYETVEALKRAPRPGRLRFRPLPRALLEKMRHRMHRLIVAQDTPPSPSPPSAMGAIASDRPLPNLPAAAPVVELARLGRRALDLGTSAVTEWAARCVVDVLRAYVVALCCSLEDGKGDVNQNAVEEIDSTTPFLSPRVLSAKSRSQLRVMIATLCAFEQKVVAQYTSMAQPGTIDDEKSAFLGVSSVMVPVMVPHKSRSKAIGDLVNMLVGLGPTSQGLDWEAPELEPLTPILVNVMCVLLEADVDLTLENKIPVDGPASREEEWPLLRFSLDDEPTLKDGGASAALVCLVRATAKRIDAESLRDMKKDRHSRRRMIAASGVPIATRLARARTQMARVAACRLSLELYWHSAPPSRLMVRGIITRALAQSLEPALRLTAVTVLQRLAQRMARWDLEWIVLLCDTAVSDRDTMVRRGGFEFCLRVLHRLPYLFPSTNKNAEELHLQRCKLVAVLKRLVDDQDASVRHAVAAHCCSLCCLLGGGKFGDQWSTWVVDTLHNFLRDPDMAVRSAALDDVPYIIILLNGFAHHYVYGTRRKVCSDVSPETGAADSSLEQESSCVDNVCQWDEVADELKRCREDMMTKAGSGETCACSDALATAEASVEVAKRCMALLLPALLKLVHEQPMQTRMQVATVAGQLLGHMATEMRWHRRLASSLTLSSNKEEKGSGGNSSDAMDKDQSKASVSAMENLASVYLTPLLLPLLADEKDAVRVALLGEVMGKELWALNLNTSAHLALDVAGEGGGTALTGIEDSPGLTPPPQSCTSVRPLSHGIGGVRYAKCTVGQVRASMVTSAPVLPQESMKSILSSLWDLAGRRDWRTRQLAPRGVLAFAAYIRSTSQQEEFAQVCVRLMKDHVASVRVTAVECLCLTALLETNQEGEEGMAAWRDAVVFPHLELLSRKALARDRLLALYMVQILVPFKVLSEEKLVGDIIPLLVAASEDVLPNVRLGAARTISILVLVLEAYAVHPGLRSCLSRLGNDTDSDVAYTGGRMQC</sequence>
<accession>A0A7S2AXB1</accession>
<dbReference type="GO" id="GO:0000159">
    <property type="term" value="C:protein phosphatase type 2A complex"/>
    <property type="evidence" value="ECO:0007669"/>
    <property type="project" value="TreeGrafter"/>
</dbReference>
<dbReference type="SUPFAM" id="SSF50156">
    <property type="entry name" value="PDZ domain-like"/>
    <property type="match status" value="1"/>
</dbReference>
<dbReference type="PANTHER" id="PTHR10648">
    <property type="entry name" value="SERINE/THREONINE-PROTEIN PHOSPHATASE PP2A 65 KDA REGULATORY SUBUNIT"/>
    <property type="match status" value="1"/>
</dbReference>
<organism evidence="5">
    <name type="scientific">Octactis speculum</name>
    <dbReference type="NCBI Taxonomy" id="3111310"/>
    <lineage>
        <taxon>Eukaryota</taxon>
        <taxon>Sar</taxon>
        <taxon>Stramenopiles</taxon>
        <taxon>Ochrophyta</taxon>
        <taxon>Dictyochophyceae</taxon>
        <taxon>Dictyochales</taxon>
        <taxon>Dictyochaceae</taxon>
        <taxon>Octactis</taxon>
    </lineage>
</organism>
<name>A0A7S2AXB1_9STRA</name>
<dbReference type="InterPro" id="IPR001478">
    <property type="entry name" value="PDZ"/>
</dbReference>
<protein>
    <recommendedName>
        <fullName evidence="4">PDZ domain-containing protein</fullName>
    </recommendedName>
</protein>
<feature type="repeat" description="HEAT" evidence="2">
    <location>
        <begin position="1400"/>
        <end position="1437"/>
    </location>
</feature>
<dbReference type="InterPro" id="IPR021133">
    <property type="entry name" value="HEAT_type_2"/>
</dbReference>
<evidence type="ECO:0000259" key="4">
    <source>
        <dbReference type="PROSITE" id="PS50106"/>
    </source>
</evidence>
<dbReference type="InterPro" id="IPR051023">
    <property type="entry name" value="PP2A_Regulatory_Subunit_A"/>
</dbReference>
<dbReference type="EMBL" id="HBGS01007204">
    <property type="protein sequence ID" value="CAD9379126.1"/>
    <property type="molecule type" value="Transcribed_RNA"/>
</dbReference>
<dbReference type="GO" id="GO:0019888">
    <property type="term" value="F:protein phosphatase regulator activity"/>
    <property type="evidence" value="ECO:0007669"/>
    <property type="project" value="TreeGrafter"/>
</dbReference>
<dbReference type="Gene3D" id="1.25.10.10">
    <property type="entry name" value="Leucine-rich Repeat Variant"/>
    <property type="match status" value="2"/>
</dbReference>
<evidence type="ECO:0000256" key="3">
    <source>
        <dbReference type="SAM" id="MobiDB-lite"/>
    </source>
</evidence>
<keyword evidence="1" id="KW-0677">Repeat</keyword>
<dbReference type="PROSITE" id="PS50077">
    <property type="entry name" value="HEAT_REPEAT"/>
    <property type="match status" value="1"/>
</dbReference>
<proteinExistence type="predicted"/>
<evidence type="ECO:0000256" key="2">
    <source>
        <dbReference type="PROSITE-ProRule" id="PRU00103"/>
    </source>
</evidence>
<dbReference type="GO" id="GO:0005829">
    <property type="term" value="C:cytosol"/>
    <property type="evidence" value="ECO:0007669"/>
    <property type="project" value="TreeGrafter"/>
</dbReference>
<dbReference type="SMART" id="SM00228">
    <property type="entry name" value="PDZ"/>
    <property type="match status" value="1"/>
</dbReference>
<reference evidence="5" key="1">
    <citation type="submission" date="2021-01" db="EMBL/GenBank/DDBJ databases">
        <authorList>
            <person name="Corre E."/>
            <person name="Pelletier E."/>
            <person name="Niang G."/>
            <person name="Scheremetjew M."/>
            <person name="Finn R."/>
            <person name="Kale V."/>
            <person name="Holt S."/>
            <person name="Cochrane G."/>
            <person name="Meng A."/>
            <person name="Brown T."/>
            <person name="Cohen L."/>
        </authorList>
    </citation>
    <scope>NUCLEOTIDE SEQUENCE</scope>
    <source>
        <strain evidence="5">CCMP1381</strain>
    </source>
</reference>
<dbReference type="SUPFAM" id="SSF48371">
    <property type="entry name" value="ARM repeat"/>
    <property type="match status" value="1"/>
</dbReference>
<dbReference type="Pfam" id="PF00595">
    <property type="entry name" value="PDZ"/>
    <property type="match status" value="1"/>
</dbReference>